<keyword evidence="1" id="KW-0732">Signal</keyword>
<comment type="caution">
    <text evidence="3">The sequence shown here is derived from an EMBL/GenBank/DDBJ whole genome shotgun (WGS) entry which is preliminary data.</text>
</comment>
<evidence type="ECO:0000313" key="3">
    <source>
        <dbReference type="EMBL" id="SEK12565.1"/>
    </source>
</evidence>
<dbReference type="EMBL" id="FNZM01000022">
    <property type="protein sequence ID" value="SEK12565.1"/>
    <property type="molecule type" value="Genomic_DNA"/>
</dbReference>
<protein>
    <submittedName>
        <fullName evidence="3">Uncharacterized protein</fullName>
    </submittedName>
</protein>
<accession>A0AAQ1JXK1</accession>
<evidence type="ECO:0000256" key="1">
    <source>
        <dbReference type="SAM" id="SignalP"/>
    </source>
</evidence>
<proteinExistence type="predicted"/>
<reference evidence="2 5" key="2">
    <citation type="submission" date="2018-05" db="EMBL/GenBank/DDBJ databases">
        <title>Genomic Encyclopedia of Type Strains, Phase IV (KMG-V): Genome sequencing to study the core and pangenomes of soil and plant-associated prokaryotes.</title>
        <authorList>
            <person name="Whitman W."/>
        </authorList>
    </citation>
    <scope>NUCLEOTIDE SEQUENCE [LARGE SCALE GENOMIC DNA]</scope>
    <source>
        <strain evidence="2 5">SIr-6563</strain>
    </source>
</reference>
<dbReference type="EMBL" id="QJJV01000020">
    <property type="protein sequence ID" value="PXX10791.1"/>
    <property type="molecule type" value="Genomic_DNA"/>
</dbReference>
<gene>
    <name evidence="2" type="ORF">C7400_12060</name>
    <name evidence="3" type="ORF">SAMN05216550_12258</name>
</gene>
<sequence>MRAMKFFPAFALATLSMTGATLAYAQGAGNAAQQSCSIGTVSGVGGAASSMSEYLALPERDRYKYFSDHQIQCDVTDDSRAKNCVGLTNLRNDKVSIYDDSDSVTTTVVAKIELEHGTFPAIIVVRKQDIKCED</sequence>
<evidence type="ECO:0000313" key="2">
    <source>
        <dbReference type="EMBL" id="PXX10791.1"/>
    </source>
</evidence>
<feature type="signal peptide" evidence="1">
    <location>
        <begin position="1"/>
        <end position="25"/>
    </location>
</feature>
<dbReference type="Proteomes" id="UP000183529">
    <property type="component" value="Unassembled WGS sequence"/>
</dbReference>
<dbReference type="AlphaFoldDB" id="A0AAQ1JXK1"/>
<evidence type="ECO:0000313" key="4">
    <source>
        <dbReference type="Proteomes" id="UP000183529"/>
    </source>
</evidence>
<reference evidence="3 4" key="1">
    <citation type="submission" date="2016-10" db="EMBL/GenBank/DDBJ databases">
        <authorList>
            <person name="Varghese N."/>
            <person name="Submissions S."/>
        </authorList>
    </citation>
    <scope>NUCLEOTIDE SEQUENCE [LARGE SCALE GENOMIC DNA]</scope>
    <source>
        <strain evidence="3 4">LMG 22274</strain>
    </source>
</reference>
<evidence type="ECO:0000313" key="5">
    <source>
        <dbReference type="Proteomes" id="UP000247515"/>
    </source>
</evidence>
<dbReference type="Proteomes" id="UP000247515">
    <property type="component" value="Unassembled WGS sequence"/>
</dbReference>
<feature type="chain" id="PRO_5042875962" evidence="1">
    <location>
        <begin position="26"/>
        <end position="134"/>
    </location>
</feature>
<name>A0AAQ1JXK1_9BURK</name>
<keyword evidence="5" id="KW-1185">Reference proteome</keyword>
<organism evidence="3 4">
    <name type="scientific">Paraburkholderia tropica</name>
    <dbReference type="NCBI Taxonomy" id="92647"/>
    <lineage>
        <taxon>Bacteria</taxon>
        <taxon>Pseudomonadati</taxon>
        <taxon>Pseudomonadota</taxon>
        <taxon>Betaproteobacteria</taxon>
        <taxon>Burkholderiales</taxon>
        <taxon>Burkholderiaceae</taxon>
        <taxon>Paraburkholderia</taxon>
    </lineage>
</organism>